<sequence length="436" mass="44160">MSIFGSLNTAVSGMNAQSRALGHIADNVANSQTIGYKRVDTSFEDLVAASGPTRAAGGVLARADATNDIQGAIAQVENPLALALDGRGFFSVARPISTPAGTATTFDPRAMYSRAGDFQLNAEGYLANGSGDVLQGWVQGADGNMDAGRLQPIRADRTGIAPQPTTSLGLSANLPQGAAIGTGGTTEAPYYDSLGTLRTMNLTWSRAAADNTWNLDLAQPATAAGGAATPLGTYSVSFGSNGAPAGTIGEVRDGNGAVLGSYAAGIPGDALINLTTNVGGVAQPIALNLGRFGAADGVTQYAGGSYELRSMDRDGAPAGAFASMAVQDDGRVVVNYDNGASRTIAQVPVVTFADADALERLSGQAFALTPEAGVQQVVAAGTSGSATLQSAAVEGANVDLAAEFARLIVAQRAYSASTKIVTTSDEMLQETISLKR</sequence>
<dbReference type="NCBIfam" id="NF004242">
    <property type="entry name" value="PRK05682.2-1"/>
    <property type="match status" value="1"/>
</dbReference>
<comment type="subcellular location">
    <subcellularLocation>
        <location evidence="1 5">Bacterial flagellum basal body</location>
    </subcellularLocation>
</comment>
<evidence type="ECO:0000259" key="8">
    <source>
        <dbReference type="Pfam" id="PF07559"/>
    </source>
</evidence>
<evidence type="ECO:0000256" key="5">
    <source>
        <dbReference type="RuleBase" id="RU362116"/>
    </source>
</evidence>
<dbReference type="Pfam" id="PF07559">
    <property type="entry name" value="FlgE_D2"/>
    <property type="match status" value="1"/>
</dbReference>
<name>A0ABX1ERQ6_9PROT</name>
<dbReference type="InterPro" id="IPR010930">
    <property type="entry name" value="Flg_bb/hook_C_dom"/>
</dbReference>
<evidence type="ECO:0000259" key="9">
    <source>
        <dbReference type="Pfam" id="PF22692"/>
    </source>
</evidence>
<proteinExistence type="inferred from homology"/>
<keyword evidence="4 5" id="KW-0975">Bacterial flagellum</keyword>
<dbReference type="InterPro" id="IPR037925">
    <property type="entry name" value="FlgE/F/G-like"/>
</dbReference>
<evidence type="ECO:0000259" key="6">
    <source>
        <dbReference type="Pfam" id="PF00460"/>
    </source>
</evidence>
<dbReference type="Gene3D" id="2.60.98.20">
    <property type="entry name" value="Flagellar hook protein FlgE"/>
    <property type="match status" value="1"/>
</dbReference>
<dbReference type="Pfam" id="PF00460">
    <property type="entry name" value="Flg_bb_rod"/>
    <property type="match status" value="1"/>
</dbReference>
<dbReference type="NCBIfam" id="TIGR03506">
    <property type="entry name" value="FlgEFG_subfam"/>
    <property type="match status" value="1"/>
</dbReference>
<comment type="caution">
    <text evidence="10">The sequence shown here is derived from an EMBL/GenBank/DDBJ whole genome shotgun (WGS) entry which is preliminary data.</text>
</comment>
<dbReference type="PANTHER" id="PTHR30435:SF1">
    <property type="entry name" value="FLAGELLAR HOOK PROTEIN FLGE"/>
    <property type="match status" value="1"/>
</dbReference>
<evidence type="ECO:0000256" key="2">
    <source>
        <dbReference type="ARBA" id="ARBA00009677"/>
    </source>
</evidence>
<keyword evidence="10" id="KW-0282">Flagellum</keyword>
<keyword evidence="10" id="KW-0966">Cell projection</keyword>
<keyword evidence="11" id="KW-1185">Reference proteome</keyword>
<dbReference type="PANTHER" id="PTHR30435">
    <property type="entry name" value="FLAGELLAR PROTEIN"/>
    <property type="match status" value="1"/>
</dbReference>
<comment type="similarity">
    <text evidence="2 5">Belongs to the flagella basal body rod proteins family.</text>
</comment>
<gene>
    <name evidence="10" type="primary">flgE</name>
    <name evidence="10" type="ORF">HB662_00900</name>
</gene>
<accession>A0ABX1ERQ6</accession>
<dbReference type="Pfam" id="PF22692">
    <property type="entry name" value="LlgE_F_G_D1"/>
    <property type="match status" value="1"/>
</dbReference>
<evidence type="ECO:0000256" key="1">
    <source>
        <dbReference type="ARBA" id="ARBA00004117"/>
    </source>
</evidence>
<evidence type="ECO:0000256" key="4">
    <source>
        <dbReference type="ARBA" id="ARBA00023143"/>
    </source>
</evidence>
<reference evidence="10 11" key="1">
    <citation type="submission" date="2020-03" db="EMBL/GenBank/DDBJ databases">
        <title>Roseomonas selenitidurans sp. nov. isolated from soil.</title>
        <authorList>
            <person name="Liu H."/>
        </authorList>
    </citation>
    <scope>NUCLEOTIDE SEQUENCE [LARGE SCALE GENOMIC DNA]</scope>
    <source>
        <strain evidence="10 11">JCM 15073</strain>
    </source>
</reference>
<evidence type="ECO:0000256" key="3">
    <source>
        <dbReference type="ARBA" id="ARBA00019015"/>
    </source>
</evidence>
<evidence type="ECO:0000313" key="11">
    <source>
        <dbReference type="Proteomes" id="UP000765160"/>
    </source>
</evidence>
<protein>
    <recommendedName>
        <fullName evidence="3 5">Flagellar hook protein FlgE</fullName>
    </recommendedName>
</protein>
<feature type="domain" description="Flagellar basal body rod protein N-terminal" evidence="6">
    <location>
        <begin position="7"/>
        <end position="37"/>
    </location>
</feature>
<feature type="domain" description="Flagellar hook protein FlgE/F/G-like D1" evidence="9">
    <location>
        <begin position="83"/>
        <end position="137"/>
    </location>
</feature>
<dbReference type="RefSeq" id="WP_168046230.1">
    <property type="nucleotide sequence ID" value="NZ_JAATJR010000001.1"/>
</dbReference>
<dbReference type="InterPro" id="IPR001444">
    <property type="entry name" value="Flag_bb_rod_N"/>
</dbReference>
<organism evidence="10 11">
    <name type="scientific">Falsiroseomonas frigidaquae</name>
    <dbReference type="NCBI Taxonomy" id="487318"/>
    <lineage>
        <taxon>Bacteria</taxon>
        <taxon>Pseudomonadati</taxon>
        <taxon>Pseudomonadota</taxon>
        <taxon>Alphaproteobacteria</taxon>
        <taxon>Acetobacterales</taxon>
        <taxon>Roseomonadaceae</taxon>
        <taxon>Falsiroseomonas</taxon>
    </lineage>
</organism>
<feature type="domain" description="Flagellar basal-body/hook protein C-terminal" evidence="7">
    <location>
        <begin position="389"/>
        <end position="434"/>
    </location>
</feature>
<dbReference type="Proteomes" id="UP000765160">
    <property type="component" value="Unassembled WGS sequence"/>
</dbReference>
<feature type="domain" description="Flagellar hook protein FlgE D2" evidence="8">
    <location>
        <begin position="185"/>
        <end position="315"/>
    </location>
</feature>
<evidence type="ECO:0000259" key="7">
    <source>
        <dbReference type="Pfam" id="PF06429"/>
    </source>
</evidence>
<comment type="function">
    <text evidence="5">A flexible structure which links the flagellar filament to the drive apparatus in the basal body.</text>
</comment>
<keyword evidence="10" id="KW-0969">Cilium</keyword>
<dbReference type="Pfam" id="PF06429">
    <property type="entry name" value="Flg_bbr_C"/>
    <property type="match status" value="1"/>
</dbReference>
<dbReference type="InterPro" id="IPR053967">
    <property type="entry name" value="LlgE_F_G-like_D1"/>
</dbReference>
<evidence type="ECO:0000313" key="10">
    <source>
        <dbReference type="EMBL" id="NKE43316.1"/>
    </source>
</evidence>
<dbReference type="InterPro" id="IPR037058">
    <property type="entry name" value="Falgellar_hook_FlgE_sf"/>
</dbReference>
<dbReference type="InterPro" id="IPR011491">
    <property type="entry name" value="FlgE_D2"/>
</dbReference>
<dbReference type="InterPro" id="IPR020013">
    <property type="entry name" value="Flagellar_FlgE/F/G"/>
</dbReference>
<dbReference type="EMBL" id="JAAVTX010000001">
    <property type="protein sequence ID" value="NKE43316.1"/>
    <property type="molecule type" value="Genomic_DNA"/>
</dbReference>
<dbReference type="SUPFAM" id="SSF117143">
    <property type="entry name" value="Flagellar hook protein flgE"/>
    <property type="match status" value="1"/>
</dbReference>